<evidence type="ECO:0000259" key="3">
    <source>
        <dbReference type="Pfam" id="PF03015"/>
    </source>
</evidence>
<feature type="transmembrane region" description="Helical" evidence="1">
    <location>
        <begin position="84"/>
        <end position="102"/>
    </location>
</feature>
<dbReference type="GO" id="GO:0005777">
    <property type="term" value="C:peroxisome"/>
    <property type="evidence" value="ECO:0007669"/>
    <property type="project" value="TreeGrafter"/>
</dbReference>
<dbReference type="EMBL" id="JACEFF010000008">
    <property type="protein sequence ID" value="KAH9645914.1"/>
    <property type="molecule type" value="Genomic_DNA"/>
</dbReference>
<dbReference type="GO" id="GO:0035336">
    <property type="term" value="P:long-chain fatty-acyl-CoA metabolic process"/>
    <property type="evidence" value="ECO:0007669"/>
    <property type="project" value="TreeGrafter"/>
</dbReference>
<evidence type="ECO:0000313" key="5">
    <source>
        <dbReference type="Proteomes" id="UP000814243"/>
    </source>
</evidence>
<evidence type="ECO:0000256" key="2">
    <source>
        <dbReference type="SAM" id="SignalP"/>
    </source>
</evidence>
<sequence length="245" mass="28975">MVLLASWWVLVKASSGPCTAMDITMQRQPEIPVYNLTTGDDRNTTWKEVLDIGKATVRKFPFEGPLWYPDGNIRHNKFIHDLCVFFYHIIPAYFIDFLMFLFRQKRFMVRIQNRISIGLEVLQYFTTREWWFDTNNYKSLVHLLNPVDKETFPMDTTIIEDEPYIESCMIGGKLYCLKEKLENLPKARLQNHILYILDRLVSLFFYLVLLYWIVSYFEPARELLSYGGPAVRYLPLVGKAVFKDV</sequence>
<protein>
    <recommendedName>
        <fullName evidence="3">Fatty acyl-CoA reductase C-terminal domain-containing protein</fullName>
    </recommendedName>
</protein>
<dbReference type="InterPro" id="IPR026055">
    <property type="entry name" value="FAR"/>
</dbReference>
<evidence type="ECO:0000256" key="1">
    <source>
        <dbReference type="SAM" id="Phobius"/>
    </source>
</evidence>
<dbReference type="Pfam" id="PF03015">
    <property type="entry name" value="Sterile"/>
    <property type="match status" value="1"/>
</dbReference>
<comment type="caution">
    <text evidence="4">The sequence shown here is derived from an EMBL/GenBank/DDBJ whole genome shotgun (WGS) entry which is preliminary data.</text>
</comment>
<keyword evidence="1" id="KW-1133">Transmembrane helix</keyword>
<feature type="signal peptide" evidence="2">
    <location>
        <begin position="1"/>
        <end position="20"/>
    </location>
</feature>
<reference evidence="4" key="1">
    <citation type="journal article" date="2021" name="G3 (Bethesda)">
        <title>Genome and transcriptome analysis of the beet armyworm Spodoptera exigua reveals targets for pest control. .</title>
        <authorList>
            <person name="Simon S."/>
            <person name="Breeschoten T."/>
            <person name="Jansen H.J."/>
            <person name="Dirks R.P."/>
            <person name="Schranz M.E."/>
            <person name="Ros V.I.D."/>
        </authorList>
    </citation>
    <scope>NUCLEOTIDE SEQUENCE</scope>
    <source>
        <strain evidence="4">TB_SE_WUR_2020</strain>
    </source>
</reference>
<dbReference type="PANTHER" id="PTHR11011:SF12">
    <property type="entry name" value="FATTY ACYL-COA REDUCTASE"/>
    <property type="match status" value="1"/>
</dbReference>
<keyword evidence="1" id="KW-0812">Transmembrane</keyword>
<dbReference type="GO" id="GO:0080019">
    <property type="term" value="F:alcohol-forming very long-chain fatty acyl-CoA reductase activity"/>
    <property type="evidence" value="ECO:0007669"/>
    <property type="project" value="InterPro"/>
</dbReference>
<keyword evidence="1" id="KW-0472">Membrane</keyword>
<dbReference type="PANTHER" id="PTHR11011">
    <property type="entry name" value="MALE STERILITY PROTEIN 2-RELATED"/>
    <property type="match status" value="1"/>
</dbReference>
<evidence type="ECO:0000313" key="4">
    <source>
        <dbReference type="EMBL" id="KAH9645914.1"/>
    </source>
</evidence>
<dbReference type="CDD" id="cd09071">
    <property type="entry name" value="FAR_C"/>
    <property type="match status" value="1"/>
</dbReference>
<organism evidence="4 5">
    <name type="scientific">Spodoptera exigua</name>
    <name type="common">Beet armyworm</name>
    <name type="synonym">Noctua fulgens</name>
    <dbReference type="NCBI Taxonomy" id="7107"/>
    <lineage>
        <taxon>Eukaryota</taxon>
        <taxon>Metazoa</taxon>
        <taxon>Ecdysozoa</taxon>
        <taxon>Arthropoda</taxon>
        <taxon>Hexapoda</taxon>
        <taxon>Insecta</taxon>
        <taxon>Pterygota</taxon>
        <taxon>Neoptera</taxon>
        <taxon>Endopterygota</taxon>
        <taxon>Lepidoptera</taxon>
        <taxon>Glossata</taxon>
        <taxon>Ditrysia</taxon>
        <taxon>Noctuoidea</taxon>
        <taxon>Noctuidae</taxon>
        <taxon>Amphipyrinae</taxon>
        <taxon>Spodoptera</taxon>
    </lineage>
</organism>
<feature type="chain" id="PRO_5037272185" description="Fatty acyl-CoA reductase C-terminal domain-containing protein" evidence="2">
    <location>
        <begin position="21"/>
        <end position="245"/>
    </location>
</feature>
<dbReference type="InterPro" id="IPR033640">
    <property type="entry name" value="FAR_C"/>
</dbReference>
<gene>
    <name evidence="4" type="ORF">HF086_010113</name>
</gene>
<feature type="domain" description="Fatty acyl-CoA reductase C-terminal" evidence="3">
    <location>
        <begin position="87"/>
        <end position="179"/>
    </location>
</feature>
<dbReference type="AlphaFoldDB" id="A0A922MZS2"/>
<proteinExistence type="predicted"/>
<dbReference type="Proteomes" id="UP000814243">
    <property type="component" value="Unassembled WGS sequence"/>
</dbReference>
<keyword evidence="2" id="KW-0732">Signal</keyword>
<accession>A0A922MZS2</accession>
<feature type="transmembrane region" description="Helical" evidence="1">
    <location>
        <begin position="193"/>
        <end position="214"/>
    </location>
</feature>
<name>A0A922MZS2_SPOEX</name>